<evidence type="ECO:0000313" key="11">
    <source>
        <dbReference type="Proteomes" id="UP000322659"/>
    </source>
</evidence>
<evidence type="ECO:0000313" key="10">
    <source>
        <dbReference type="Proteomes" id="UP000322327"/>
    </source>
</evidence>
<dbReference type="SUPFAM" id="SSF51206">
    <property type="entry name" value="cAMP-binding domain-like"/>
    <property type="match status" value="1"/>
</dbReference>
<evidence type="ECO:0000256" key="3">
    <source>
        <dbReference type="ARBA" id="ARBA00023163"/>
    </source>
</evidence>
<dbReference type="Pfam" id="PF13545">
    <property type="entry name" value="HTH_Crp_2"/>
    <property type="match status" value="1"/>
</dbReference>
<evidence type="ECO:0000313" key="13">
    <source>
        <dbReference type="Proteomes" id="UP000325002"/>
    </source>
</evidence>
<dbReference type="EMBL" id="SAYA01000021">
    <property type="protein sequence ID" value="TXJ25154.1"/>
    <property type="molecule type" value="Genomic_DNA"/>
</dbReference>
<keyword evidence="11" id="KW-1185">Reference proteome</keyword>
<keyword evidence="1" id="KW-0805">Transcription regulation</keyword>
<feature type="domain" description="HTH crp-type" evidence="5">
    <location>
        <begin position="152"/>
        <end position="219"/>
    </location>
</feature>
<keyword evidence="3" id="KW-0804">Transcription</keyword>
<dbReference type="Pfam" id="PF00027">
    <property type="entry name" value="cNMP_binding"/>
    <property type="match status" value="1"/>
</dbReference>
<feature type="domain" description="Cyclic nucleotide-binding" evidence="4">
    <location>
        <begin position="13"/>
        <end position="111"/>
    </location>
</feature>
<dbReference type="InterPro" id="IPR012318">
    <property type="entry name" value="HTH_CRP"/>
</dbReference>
<sequence length="219" mass="25359">MTEYLNTIIKTRLFDNIDKKEIPNILNNFKSQKKLYEKGNIIIDMGDKVEAIYLILNGKIEISKEYDDTRKNIVNILESGEIFAEAMALSTNKISQITAISLSKSEILKINIKDIFDNNLEKNKNIFIENLLKIISDKNKFLSMKNDILSQKSLRSKIILYLEYMSNMQKSEKINIPYSRDKLAEFISADRSALSRELNRLAKEKMIELNGNKINIIDI</sequence>
<dbReference type="EMBL" id="SAYD01000021">
    <property type="protein sequence ID" value="TXJ36737.1"/>
    <property type="molecule type" value="Genomic_DNA"/>
</dbReference>
<dbReference type="InterPro" id="IPR014710">
    <property type="entry name" value="RmlC-like_jellyroll"/>
</dbReference>
<dbReference type="SMART" id="SM00419">
    <property type="entry name" value="HTH_CRP"/>
    <property type="match status" value="1"/>
</dbReference>
<dbReference type="SMART" id="SM00100">
    <property type="entry name" value="cNMP"/>
    <property type="match status" value="1"/>
</dbReference>
<dbReference type="EMBL" id="SAXZ01000014">
    <property type="protein sequence ID" value="TXJ31069.1"/>
    <property type="molecule type" value="Genomic_DNA"/>
</dbReference>
<organism evidence="9 10">
    <name type="scientific">Brachyspira aalborgi</name>
    <dbReference type="NCBI Taxonomy" id="29522"/>
    <lineage>
        <taxon>Bacteria</taxon>
        <taxon>Pseudomonadati</taxon>
        <taxon>Spirochaetota</taxon>
        <taxon>Spirochaetia</taxon>
        <taxon>Brachyspirales</taxon>
        <taxon>Brachyspiraceae</taxon>
        <taxon>Brachyspira</taxon>
    </lineage>
</organism>
<dbReference type="GO" id="GO:0003677">
    <property type="term" value="F:DNA binding"/>
    <property type="evidence" value="ECO:0007669"/>
    <property type="project" value="UniProtKB-KW"/>
</dbReference>
<evidence type="ECO:0000313" key="9">
    <source>
        <dbReference type="EMBL" id="TXJ55513.1"/>
    </source>
</evidence>
<evidence type="ECO:0000259" key="4">
    <source>
        <dbReference type="PROSITE" id="PS50042"/>
    </source>
</evidence>
<dbReference type="GO" id="GO:0005829">
    <property type="term" value="C:cytosol"/>
    <property type="evidence" value="ECO:0007669"/>
    <property type="project" value="TreeGrafter"/>
</dbReference>
<dbReference type="Gene3D" id="2.60.120.10">
    <property type="entry name" value="Jelly Rolls"/>
    <property type="match status" value="1"/>
</dbReference>
<dbReference type="CDD" id="cd00038">
    <property type="entry name" value="CAP_ED"/>
    <property type="match status" value="1"/>
</dbReference>
<name>A0A5C8ETH9_9SPIR</name>
<evidence type="ECO:0000313" key="7">
    <source>
        <dbReference type="EMBL" id="TXJ31069.1"/>
    </source>
</evidence>
<dbReference type="RefSeq" id="WP_147531241.1">
    <property type="nucleotide sequence ID" value="NZ_SAXV01000018.1"/>
</dbReference>
<proteinExistence type="predicted"/>
<dbReference type="Proteomes" id="UP000322327">
    <property type="component" value="Unassembled WGS sequence"/>
</dbReference>
<dbReference type="PANTHER" id="PTHR24567:SF58">
    <property type="entry name" value="CYCLIC AMP-BINDING REGULATORY PROTEIN"/>
    <property type="match status" value="1"/>
</dbReference>
<gene>
    <name evidence="7" type="ORF">EPJ71_10050</name>
    <name evidence="6" type="ORF">EPJ73_06705</name>
    <name evidence="9" type="ORF">EPJ76_07975</name>
    <name evidence="8" type="ORF">EPJ81_10380</name>
</gene>
<dbReference type="InterPro" id="IPR018490">
    <property type="entry name" value="cNMP-bd_dom_sf"/>
</dbReference>
<dbReference type="GO" id="GO:0003700">
    <property type="term" value="F:DNA-binding transcription factor activity"/>
    <property type="evidence" value="ECO:0007669"/>
    <property type="project" value="TreeGrafter"/>
</dbReference>
<dbReference type="Proteomes" id="UP000324336">
    <property type="component" value="Unassembled WGS sequence"/>
</dbReference>
<dbReference type="PROSITE" id="PS50042">
    <property type="entry name" value="CNMP_BINDING_3"/>
    <property type="match status" value="1"/>
</dbReference>
<comment type="caution">
    <text evidence="9">The sequence shown here is derived from an EMBL/GenBank/DDBJ whole genome shotgun (WGS) entry which is preliminary data.</text>
</comment>
<dbReference type="Proteomes" id="UP000322659">
    <property type="component" value="Unassembled WGS sequence"/>
</dbReference>
<evidence type="ECO:0000256" key="1">
    <source>
        <dbReference type="ARBA" id="ARBA00023015"/>
    </source>
</evidence>
<dbReference type="Proteomes" id="UP000325002">
    <property type="component" value="Unassembled WGS sequence"/>
</dbReference>
<dbReference type="InterPro" id="IPR000595">
    <property type="entry name" value="cNMP-bd_dom"/>
</dbReference>
<reference evidence="10 11" key="1">
    <citation type="journal article" date="1992" name="Lakartidningen">
        <title>[Penicillin V and not amoxicillin is the first choice preparation in acute otitis].</title>
        <authorList>
            <person name="Kamme C."/>
            <person name="Lundgren K."/>
            <person name="Prellner K."/>
        </authorList>
    </citation>
    <scope>NUCLEOTIDE SEQUENCE [LARGE SCALE GENOMIC DNA]</scope>
    <source>
        <strain evidence="9 10">PC3053II</strain>
        <strain evidence="8 13">PC3997IV</strain>
        <strain evidence="6 12">PC4597II</strain>
        <strain evidence="7 11">PC5099IV</strain>
    </source>
</reference>
<dbReference type="AlphaFoldDB" id="A0A5C8ETH9"/>
<evidence type="ECO:0000313" key="8">
    <source>
        <dbReference type="EMBL" id="TXJ36737.1"/>
    </source>
</evidence>
<evidence type="ECO:0000313" key="6">
    <source>
        <dbReference type="EMBL" id="TXJ25154.1"/>
    </source>
</evidence>
<keyword evidence="2" id="KW-0238">DNA-binding</keyword>
<dbReference type="PROSITE" id="PS51063">
    <property type="entry name" value="HTH_CRP_2"/>
    <property type="match status" value="1"/>
</dbReference>
<reference evidence="9" key="2">
    <citation type="submission" date="2019-01" db="EMBL/GenBank/DDBJ databases">
        <authorList>
            <person name="Thorell K."/>
        </authorList>
    </citation>
    <scope>NUCLEOTIDE SEQUENCE</scope>
    <source>
        <strain evidence="9">PC3053II</strain>
        <strain evidence="8">PC3997IV</strain>
        <strain evidence="6">PC4597II</strain>
        <strain evidence="7">PC5099IV</strain>
    </source>
</reference>
<dbReference type="PANTHER" id="PTHR24567">
    <property type="entry name" value="CRP FAMILY TRANSCRIPTIONAL REGULATORY PROTEIN"/>
    <property type="match status" value="1"/>
</dbReference>
<evidence type="ECO:0000256" key="2">
    <source>
        <dbReference type="ARBA" id="ARBA00023125"/>
    </source>
</evidence>
<dbReference type="EMBL" id="SAYI01000018">
    <property type="protein sequence ID" value="TXJ55513.1"/>
    <property type="molecule type" value="Genomic_DNA"/>
</dbReference>
<dbReference type="InterPro" id="IPR050397">
    <property type="entry name" value="Env_Response_Regulators"/>
</dbReference>
<accession>A0A5C8ETH9</accession>
<evidence type="ECO:0000313" key="12">
    <source>
        <dbReference type="Proteomes" id="UP000324336"/>
    </source>
</evidence>
<dbReference type="InterPro" id="IPR036390">
    <property type="entry name" value="WH_DNA-bd_sf"/>
</dbReference>
<protein>
    <submittedName>
        <fullName evidence="9">Crp/Fnr family transcriptional regulator</fullName>
    </submittedName>
</protein>
<evidence type="ECO:0000259" key="5">
    <source>
        <dbReference type="PROSITE" id="PS51063"/>
    </source>
</evidence>
<dbReference type="SUPFAM" id="SSF46785">
    <property type="entry name" value="Winged helix' DNA-binding domain"/>
    <property type="match status" value="1"/>
</dbReference>